<dbReference type="GeneID" id="95502229"/>
<evidence type="ECO:0000313" key="3">
    <source>
        <dbReference type="Proteomes" id="UP001432312"/>
    </source>
</evidence>
<organism evidence="2 3">
    <name type="scientific">Streptomyces erythrochromogenes</name>
    <dbReference type="NCBI Taxonomy" id="285574"/>
    <lineage>
        <taxon>Bacteria</taxon>
        <taxon>Bacillati</taxon>
        <taxon>Actinomycetota</taxon>
        <taxon>Actinomycetes</taxon>
        <taxon>Kitasatosporales</taxon>
        <taxon>Streptomycetaceae</taxon>
        <taxon>Streptomyces</taxon>
    </lineage>
</organism>
<name>A0ABZ1QPH3_9ACTN</name>
<gene>
    <name evidence="2" type="ORF">OHA91_39280</name>
</gene>
<sequence length="152" mass="15123">MTTTQNIATDTVLAGGPILGTVGVSGLTLFTGLVLVLGWRGAKRVKMDRDKSGGLGIVFGTLAVAAGGLWSDLAKGVSEIPASVVQGGIFGDIGLGAVALSLSALTFLPDWKKTVAPGLLGISAGVTYGMAGGLWGLCSMFVLKIGASLGAM</sequence>
<evidence type="ECO:0000256" key="1">
    <source>
        <dbReference type="SAM" id="Phobius"/>
    </source>
</evidence>
<keyword evidence="1" id="KW-1133">Transmembrane helix</keyword>
<feature type="transmembrane region" description="Helical" evidence="1">
    <location>
        <begin position="119"/>
        <end position="143"/>
    </location>
</feature>
<feature type="transmembrane region" description="Helical" evidence="1">
    <location>
        <begin position="83"/>
        <end position="107"/>
    </location>
</feature>
<reference evidence="2" key="1">
    <citation type="submission" date="2022-10" db="EMBL/GenBank/DDBJ databases">
        <title>The complete genomes of actinobacterial strains from the NBC collection.</title>
        <authorList>
            <person name="Joergensen T.S."/>
            <person name="Alvarez Arevalo M."/>
            <person name="Sterndorff E.B."/>
            <person name="Faurdal D."/>
            <person name="Vuksanovic O."/>
            <person name="Mourched A.-S."/>
            <person name="Charusanti P."/>
            <person name="Shaw S."/>
            <person name="Blin K."/>
            <person name="Weber T."/>
        </authorList>
    </citation>
    <scope>NUCLEOTIDE SEQUENCE</scope>
    <source>
        <strain evidence="2">NBC_00303</strain>
        <plasmid evidence="2">unnamed1</plasmid>
    </source>
</reference>
<accession>A0ABZ1QPH3</accession>
<dbReference type="RefSeq" id="WP_245240159.1">
    <property type="nucleotide sequence ID" value="NZ_CP108037.1"/>
</dbReference>
<keyword evidence="3" id="KW-1185">Reference proteome</keyword>
<feature type="transmembrane region" description="Helical" evidence="1">
    <location>
        <begin position="52"/>
        <end position="71"/>
    </location>
</feature>
<keyword evidence="1" id="KW-0812">Transmembrane</keyword>
<feature type="transmembrane region" description="Helical" evidence="1">
    <location>
        <begin position="18"/>
        <end position="40"/>
    </location>
</feature>
<dbReference type="Proteomes" id="UP001432312">
    <property type="component" value="Plasmid unnamed1"/>
</dbReference>
<geneLocation type="plasmid" evidence="2 3">
    <name>unnamed1</name>
</geneLocation>
<keyword evidence="2" id="KW-0614">Plasmid</keyword>
<keyword evidence="1" id="KW-0472">Membrane</keyword>
<evidence type="ECO:0000313" key="2">
    <source>
        <dbReference type="EMBL" id="WUN84566.1"/>
    </source>
</evidence>
<dbReference type="EMBL" id="CP108037">
    <property type="protein sequence ID" value="WUN84566.1"/>
    <property type="molecule type" value="Genomic_DNA"/>
</dbReference>
<proteinExistence type="predicted"/>
<protein>
    <submittedName>
        <fullName evidence="2">Uncharacterized protein</fullName>
    </submittedName>
</protein>